<sequence>MIPDLGKYSDTVLSSYVASIVLLVALIVFSVLRGRKVRAEMEKVEQRMMRNG</sequence>
<gene>
    <name evidence="13" type="primary">ccmD</name>
    <name evidence="13" type="ORF">HW561_07730</name>
</gene>
<evidence type="ECO:0000256" key="3">
    <source>
        <dbReference type="ARBA" id="ARBA00008741"/>
    </source>
</evidence>
<keyword evidence="7 12" id="KW-0997">Cell inner membrane</keyword>
<dbReference type="EMBL" id="JABXWT010000002">
    <property type="protein sequence ID" value="NVO55675.1"/>
    <property type="molecule type" value="Genomic_DNA"/>
</dbReference>
<keyword evidence="6 12" id="KW-1003">Cell membrane</keyword>
<evidence type="ECO:0000256" key="5">
    <source>
        <dbReference type="ARBA" id="ARBA00022448"/>
    </source>
</evidence>
<evidence type="ECO:0000256" key="10">
    <source>
        <dbReference type="ARBA" id="ARBA00022989"/>
    </source>
</evidence>
<comment type="function">
    <text evidence="1 12">Required for the export of heme to the periplasm for the biogenesis of c-type cytochromes.</text>
</comment>
<keyword evidence="9 12" id="KW-0201">Cytochrome c-type biogenesis</keyword>
<dbReference type="RefSeq" id="WP_176863327.1">
    <property type="nucleotide sequence ID" value="NZ_JABXWT010000002.1"/>
</dbReference>
<name>A0ABX2PNG0_9RHOB</name>
<evidence type="ECO:0000256" key="11">
    <source>
        <dbReference type="ARBA" id="ARBA00023136"/>
    </source>
</evidence>
<dbReference type="NCBIfam" id="TIGR03141">
    <property type="entry name" value="cytochro_ccmD"/>
    <property type="match status" value="1"/>
</dbReference>
<evidence type="ECO:0000256" key="7">
    <source>
        <dbReference type="ARBA" id="ARBA00022519"/>
    </source>
</evidence>
<evidence type="ECO:0000313" key="13">
    <source>
        <dbReference type="EMBL" id="NVO55675.1"/>
    </source>
</evidence>
<dbReference type="Proteomes" id="UP000630805">
    <property type="component" value="Unassembled WGS sequence"/>
</dbReference>
<comment type="similarity">
    <text evidence="3 12">Belongs to the CcmD/CycX/HelD family.</text>
</comment>
<keyword evidence="14" id="KW-1185">Reference proteome</keyword>
<accession>A0ABX2PNG0</accession>
<comment type="subcellular location">
    <subcellularLocation>
        <location evidence="2 12">Cell inner membrane</location>
        <topology evidence="2 12">Single-pass membrane protein</topology>
    </subcellularLocation>
</comment>
<evidence type="ECO:0000256" key="12">
    <source>
        <dbReference type="RuleBase" id="RU363101"/>
    </source>
</evidence>
<keyword evidence="8 12" id="KW-0812">Transmembrane</keyword>
<evidence type="ECO:0000256" key="8">
    <source>
        <dbReference type="ARBA" id="ARBA00022692"/>
    </source>
</evidence>
<keyword evidence="5 12" id="KW-0813">Transport</keyword>
<organism evidence="13 14">
    <name type="scientific">Ruegeria haliotis</name>
    <dbReference type="NCBI Taxonomy" id="2747601"/>
    <lineage>
        <taxon>Bacteria</taxon>
        <taxon>Pseudomonadati</taxon>
        <taxon>Pseudomonadota</taxon>
        <taxon>Alphaproteobacteria</taxon>
        <taxon>Rhodobacterales</taxon>
        <taxon>Roseobacteraceae</taxon>
        <taxon>Ruegeria</taxon>
    </lineage>
</organism>
<feature type="transmembrane region" description="Helical" evidence="12">
    <location>
        <begin position="12"/>
        <end position="32"/>
    </location>
</feature>
<dbReference type="Pfam" id="PF04995">
    <property type="entry name" value="CcmD"/>
    <property type="match status" value="1"/>
</dbReference>
<evidence type="ECO:0000256" key="2">
    <source>
        <dbReference type="ARBA" id="ARBA00004377"/>
    </source>
</evidence>
<protein>
    <recommendedName>
        <fullName evidence="4 12">Heme exporter protein D</fullName>
    </recommendedName>
</protein>
<evidence type="ECO:0000256" key="1">
    <source>
        <dbReference type="ARBA" id="ARBA00002442"/>
    </source>
</evidence>
<dbReference type="InterPro" id="IPR007078">
    <property type="entry name" value="Haem_export_protD_CcmD"/>
</dbReference>
<evidence type="ECO:0000256" key="6">
    <source>
        <dbReference type="ARBA" id="ARBA00022475"/>
    </source>
</evidence>
<comment type="caution">
    <text evidence="13">The sequence shown here is derived from an EMBL/GenBank/DDBJ whole genome shotgun (WGS) entry which is preliminary data.</text>
</comment>
<keyword evidence="11 12" id="KW-0472">Membrane</keyword>
<evidence type="ECO:0000256" key="4">
    <source>
        <dbReference type="ARBA" id="ARBA00016461"/>
    </source>
</evidence>
<proteinExistence type="inferred from homology"/>
<evidence type="ECO:0000256" key="9">
    <source>
        <dbReference type="ARBA" id="ARBA00022748"/>
    </source>
</evidence>
<reference evidence="13 14" key="1">
    <citation type="submission" date="2020-06" db="EMBL/GenBank/DDBJ databases">
        <authorList>
            <person name="Cao W.R."/>
        </authorList>
    </citation>
    <scope>NUCLEOTIDE SEQUENCE [LARGE SCALE GENOMIC DNA]</scope>
    <source>
        <strain evidence="13 14">B1Z28</strain>
    </source>
</reference>
<evidence type="ECO:0000313" key="14">
    <source>
        <dbReference type="Proteomes" id="UP000630805"/>
    </source>
</evidence>
<keyword evidence="10 12" id="KW-1133">Transmembrane helix</keyword>